<gene>
    <name evidence="1" type="ORF">E2C01_082465</name>
</gene>
<dbReference type="AlphaFoldDB" id="A0A5B7IZ75"/>
<comment type="caution">
    <text evidence="1">The sequence shown here is derived from an EMBL/GenBank/DDBJ whole genome shotgun (WGS) entry which is preliminary data.</text>
</comment>
<proteinExistence type="predicted"/>
<name>A0A5B7IZ75_PORTR</name>
<organism evidence="1 2">
    <name type="scientific">Portunus trituberculatus</name>
    <name type="common">Swimming crab</name>
    <name type="synonym">Neptunus trituberculatus</name>
    <dbReference type="NCBI Taxonomy" id="210409"/>
    <lineage>
        <taxon>Eukaryota</taxon>
        <taxon>Metazoa</taxon>
        <taxon>Ecdysozoa</taxon>
        <taxon>Arthropoda</taxon>
        <taxon>Crustacea</taxon>
        <taxon>Multicrustacea</taxon>
        <taxon>Malacostraca</taxon>
        <taxon>Eumalacostraca</taxon>
        <taxon>Eucarida</taxon>
        <taxon>Decapoda</taxon>
        <taxon>Pleocyemata</taxon>
        <taxon>Brachyura</taxon>
        <taxon>Eubrachyura</taxon>
        <taxon>Portunoidea</taxon>
        <taxon>Portunidae</taxon>
        <taxon>Portuninae</taxon>
        <taxon>Portunus</taxon>
    </lineage>
</organism>
<protein>
    <submittedName>
        <fullName evidence="1">Uncharacterized protein</fullName>
    </submittedName>
</protein>
<sequence>MPYWTNTTSSISPLKTLSALTM</sequence>
<evidence type="ECO:0000313" key="1">
    <source>
        <dbReference type="EMBL" id="MPC87599.1"/>
    </source>
</evidence>
<dbReference type="Proteomes" id="UP000324222">
    <property type="component" value="Unassembled WGS sequence"/>
</dbReference>
<evidence type="ECO:0000313" key="2">
    <source>
        <dbReference type="Proteomes" id="UP000324222"/>
    </source>
</evidence>
<dbReference type="EMBL" id="VSRR010074991">
    <property type="protein sequence ID" value="MPC87599.1"/>
    <property type="molecule type" value="Genomic_DNA"/>
</dbReference>
<accession>A0A5B7IZ75</accession>
<reference evidence="1 2" key="1">
    <citation type="submission" date="2019-05" db="EMBL/GenBank/DDBJ databases">
        <title>Another draft genome of Portunus trituberculatus and its Hox gene families provides insights of decapod evolution.</title>
        <authorList>
            <person name="Jeong J.-H."/>
            <person name="Song I."/>
            <person name="Kim S."/>
            <person name="Choi T."/>
            <person name="Kim D."/>
            <person name="Ryu S."/>
            <person name="Kim W."/>
        </authorList>
    </citation>
    <scope>NUCLEOTIDE SEQUENCE [LARGE SCALE GENOMIC DNA]</scope>
    <source>
        <tissue evidence="1">Muscle</tissue>
    </source>
</reference>
<keyword evidence="2" id="KW-1185">Reference proteome</keyword>